<evidence type="ECO:0000313" key="1">
    <source>
        <dbReference type="EMBL" id="PBK84259.1"/>
    </source>
</evidence>
<dbReference type="AlphaFoldDB" id="A0A2H3CMF3"/>
<name>A0A2H3CMF3_ARMGA</name>
<organism evidence="1 2">
    <name type="scientific">Armillaria gallica</name>
    <name type="common">Bulbous honey fungus</name>
    <name type="synonym">Armillaria bulbosa</name>
    <dbReference type="NCBI Taxonomy" id="47427"/>
    <lineage>
        <taxon>Eukaryota</taxon>
        <taxon>Fungi</taxon>
        <taxon>Dikarya</taxon>
        <taxon>Basidiomycota</taxon>
        <taxon>Agaricomycotina</taxon>
        <taxon>Agaricomycetes</taxon>
        <taxon>Agaricomycetidae</taxon>
        <taxon>Agaricales</taxon>
        <taxon>Marasmiineae</taxon>
        <taxon>Physalacriaceae</taxon>
        <taxon>Armillaria</taxon>
    </lineage>
</organism>
<gene>
    <name evidence="1" type="ORF">ARMGADRAFT_610001</name>
</gene>
<dbReference type="Proteomes" id="UP000217790">
    <property type="component" value="Unassembled WGS sequence"/>
</dbReference>
<proteinExistence type="predicted"/>
<evidence type="ECO:0000313" key="2">
    <source>
        <dbReference type="Proteomes" id="UP000217790"/>
    </source>
</evidence>
<dbReference type="EMBL" id="KZ293699">
    <property type="protein sequence ID" value="PBK84259.1"/>
    <property type="molecule type" value="Genomic_DNA"/>
</dbReference>
<accession>A0A2H3CMF3</accession>
<dbReference type="InParanoid" id="A0A2H3CMF3"/>
<protein>
    <submittedName>
        <fullName evidence="1">Uncharacterized protein</fullName>
    </submittedName>
</protein>
<sequence length="110" mass="12936">MPHRRLCQAGRVWSRDRYHFPFRKRCLINFFLSPRRRRTTNGHCSYFNATGFIGRRGGLAHVCIYYVHSNGCSQHPLKWVSFQGSHAILARLENATFSAQGRQVNWRCRP</sequence>
<keyword evidence="2" id="KW-1185">Reference proteome</keyword>
<reference evidence="2" key="1">
    <citation type="journal article" date="2017" name="Nat. Ecol. Evol.">
        <title>Genome expansion and lineage-specific genetic innovations in the forest pathogenic fungi Armillaria.</title>
        <authorList>
            <person name="Sipos G."/>
            <person name="Prasanna A.N."/>
            <person name="Walter M.C."/>
            <person name="O'Connor E."/>
            <person name="Balint B."/>
            <person name="Krizsan K."/>
            <person name="Kiss B."/>
            <person name="Hess J."/>
            <person name="Varga T."/>
            <person name="Slot J."/>
            <person name="Riley R."/>
            <person name="Boka B."/>
            <person name="Rigling D."/>
            <person name="Barry K."/>
            <person name="Lee J."/>
            <person name="Mihaltcheva S."/>
            <person name="LaButti K."/>
            <person name="Lipzen A."/>
            <person name="Waldron R."/>
            <person name="Moloney N.M."/>
            <person name="Sperisen C."/>
            <person name="Kredics L."/>
            <person name="Vagvoelgyi C."/>
            <person name="Patrignani A."/>
            <person name="Fitzpatrick D."/>
            <person name="Nagy I."/>
            <person name="Doyle S."/>
            <person name="Anderson J.B."/>
            <person name="Grigoriev I.V."/>
            <person name="Gueldener U."/>
            <person name="Muensterkoetter M."/>
            <person name="Nagy L.G."/>
        </authorList>
    </citation>
    <scope>NUCLEOTIDE SEQUENCE [LARGE SCALE GENOMIC DNA]</scope>
    <source>
        <strain evidence="2">Ar21-2</strain>
    </source>
</reference>